<dbReference type="InterPro" id="IPR032801">
    <property type="entry name" value="PXL2A/B/C"/>
</dbReference>
<proteinExistence type="predicted"/>
<evidence type="ECO:0000313" key="2">
    <source>
        <dbReference type="Proteomes" id="UP000749293"/>
    </source>
</evidence>
<keyword evidence="2" id="KW-1185">Reference proteome</keyword>
<feature type="non-terminal residue" evidence="1">
    <location>
        <position position="1"/>
    </location>
</feature>
<dbReference type="Pfam" id="PF13911">
    <property type="entry name" value="AhpC-TSA_2"/>
    <property type="match status" value="1"/>
</dbReference>
<dbReference type="RefSeq" id="XP_035318638.1">
    <property type="nucleotide sequence ID" value="XM_035465373.1"/>
</dbReference>
<dbReference type="OrthoDB" id="40334at2759"/>
<dbReference type="AlphaFoldDB" id="A0A9P5D112"/>
<protein>
    <submittedName>
        <fullName evidence="1">Uncharacterized protein</fullName>
    </submittedName>
</protein>
<dbReference type="Proteomes" id="UP000749293">
    <property type="component" value="Unassembled WGS sequence"/>
</dbReference>
<dbReference type="InterPro" id="IPR036249">
    <property type="entry name" value="Thioredoxin-like_sf"/>
</dbReference>
<organism evidence="1 2">
    <name type="scientific">Geosmithia morbida</name>
    <dbReference type="NCBI Taxonomy" id="1094350"/>
    <lineage>
        <taxon>Eukaryota</taxon>
        <taxon>Fungi</taxon>
        <taxon>Dikarya</taxon>
        <taxon>Ascomycota</taxon>
        <taxon>Pezizomycotina</taxon>
        <taxon>Sordariomycetes</taxon>
        <taxon>Hypocreomycetidae</taxon>
        <taxon>Hypocreales</taxon>
        <taxon>Bionectriaceae</taxon>
        <taxon>Geosmithia</taxon>
    </lineage>
</organism>
<dbReference type="EMBL" id="JAANYQ010000019">
    <property type="protein sequence ID" value="KAF4119986.1"/>
    <property type="molecule type" value="Genomic_DNA"/>
</dbReference>
<gene>
    <name evidence="1" type="ORF">GMORB2_3397</name>
</gene>
<sequence length="123" mass="12946">VRASDEVPAVDKLHSIQDYTVPDHTGALHPSKSLWSGDGATGRVLVIFIRHLYCGVEAVGEAVAPDSLPENTSVVFVGCGDPALIESYVEPTGCKCPVYADPDRRLSSALGLIETWDAGAVPA</sequence>
<accession>A0A9P5D112</accession>
<comment type="caution">
    <text evidence="1">The sequence shown here is derived from an EMBL/GenBank/DDBJ whole genome shotgun (WGS) entry which is preliminary data.</text>
</comment>
<name>A0A9P5D112_9HYPO</name>
<dbReference type="SUPFAM" id="SSF52833">
    <property type="entry name" value="Thioredoxin-like"/>
    <property type="match status" value="1"/>
</dbReference>
<evidence type="ECO:0000313" key="1">
    <source>
        <dbReference type="EMBL" id="KAF4119986.1"/>
    </source>
</evidence>
<reference evidence="1" key="1">
    <citation type="submission" date="2020-03" db="EMBL/GenBank/DDBJ databases">
        <title>Site-based positive gene gene selection in Geosmithia morbida across the United States reveals a broad range of putative effectors and factors for local host and environmental adapation.</title>
        <authorList>
            <person name="Onufrak A."/>
            <person name="Murdoch R.W."/>
            <person name="Gazis R."/>
            <person name="Huff M."/>
            <person name="Staton M."/>
            <person name="Klingeman W."/>
            <person name="Hadziabdic D."/>
        </authorList>
    </citation>
    <scope>NUCLEOTIDE SEQUENCE</scope>
    <source>
        <strain evidence="1">1262</strain>
    </source>
</reference>
<dbReference type="GeneID" id="55969625"/>